<sequence length="227" mass="25017">MIIGILQTGHTPTEMADVTPDYAALFRRLLGTDEFTYKTFNVVDGVFPANLDQADGWIITGSRHGAYEDHEWIPPLEKLIREIHAAKMPLLGICFGHQIIAQALGGRVEKFKGGWVVGKQTYDFGGKTLELNAWHQDQVVDLPKDARVLASNEMCQNAALAYGEHIFTVQPHPEFQSDFIKGLIDYRGKGVVPEPLLATATARLGDKNDNAQMAETMADVLRGKGIA</sequence>
<reference evidence="2 3" key="1">
    <citation type="submission" date="2018-03" db="EMBL/GenBank/DDBJ databases">
        <title>Genomic Encyclopedia of Archaeal and Bacterial Type Strains, Phase II (KMG-II): from individual species to whole genera.</title>
        <authorList>
            <person name="Goeker M."/>
        </authorList>
    </citation>
    <scope>NUCLEOTIDE SEQUENCE [LARGE SCALE GENOMIC DNA]</scope>
    <source>
        <strain evidence="2 3">DSM 100212</strain>
    </source>
</reference>
<dbReference type="Proteomes" id="UP000238392">
    <property type="component" value="Unassembled WGS sequence"/>
</dbReference>
<dbReference type="InterPro" id="IPR044992">
    <property type="entry name" value="ChyE-like"/>
</dbReference>
<evidence type="ECO:0000259" key="1">
    <source>
        <dbReference type="Pfam" id="PF00117"/>
    </source>
</evidence>
<protein>
    <submittedName>
        <fullName evidence="2">GMP synthase (Glutamine-hydrolysing)</fullName>
    </submittedName>
</protein>
<dbReference type="PANTHER" id="PTHR42695">
    <property type="entry name" value="GLUTAMINE AMIDOTRANSFERASE YLR126C-RELATED"/>
    <property type="match status" value="1"/>
</dbReference>
<dbReference type="EMBL" id="PVTQ01000001">
    <property type="protein sequence ID" value="PRY93986.1"/>
    <property type="molecule type" value="Genomic_DNA"/>
</dbReference>
<organism evidence="2 3">
    <name type="scientific">Donghicola tyrosinivorans</name>
    <dbReference type="NCBI Taxonomy" id="1652492"/>
    <lineage>
        <taxon>Bacteria</taxon>
        <taxon>Pseudomonadati</taxon>
        <taxon>Pseudomonadota</taxon>
        <taxon>Alphaproteobacteria</taxon>
        <taxon>Rhodobacterales</taxon>
        <taxon>Roseobacteraceae</taxon>
        <taxon>Donghicola</taxon>
    </lineage>
</organism>
<dbReference type="Gene3D" id="3.40.50.880">
    <property type="match status" value="1"/>
</dbReference>
<proteinExistence type="predicted"/>
<dbReference type="PROSITE" id="PS51273">
    <property type="entry name" value="GATASE_TYPE_1"/>
    <property type="match status" value="1"/>
</dbReference>
<dbReference type="InterPro" id="IPR017926">
    <property type="entry name" value="GATASE"/>
</dbReference>
<dbReference type="InterPro" id="IPR029062">
    <property type="entry name" value="Class_I_gatase-like"/>
</dbReference>
<comment type="caution">
    <text evidence="2">The sequence shown here is derived from an EMBL/GenBank/DDBJ whole genome shotgun (WGS) entry which is preliminary data.</text>
</comment>
<evidence type="ECO:0000313" key="2">
    <source>
        <dbReference type="EMBL" id="PRY93986.1"/>
    </source>
</evidence>
<dbReference type="SUPFAM" id="SSF52317">
    <property type="entry name" value="Class I glutamine amidotransferase-like"/>
    <property type="match status" value="1"/>
</dbReference>
<dbReference type="PANTHER" id="PTHR42695:SF5">
    <property type="entry name" value="GLUTAMINE AMIDOTRANSFERASE YLR126C-RELATED"/>
    <property type="match status" value="1"/>
</dbReference>
<evidence type="ECO:0000313" key="3">
    <source>
        <dbReference type="Proteomes" id="UP000238392"/>
    </source>
</evidence>
<keyword evidence="3" id="KW-1185">Reference proteome</keyword>
<dbReference type="GO" id="GO:0005829">
    <property type="term" value="C:cytosol"/>
    <property type="evidence" value="ECO:0007669"/>
    <property type="project" value="TreeGrafter"/>
</dbReference>
<dbReference type="RefSeq" id="WP_106262270.1">
    <property type="nucleotide sequence ID" value="NZ_PVTQ01000001.1"/>
</dbReference>
<dbReference type="Pfam" id="PF00117">
    <property type="entry name" value="GATase"/>
    <property type="match status" value="1"/>
</dbReference>
<feature type="domain" description="Glutamine amidotransferase" evidence="1">
    <location>
        <begin position="68"/>
        <end position="177"/>
    </location>
</feature>
<dbReference type="AlphaFoldDB" id="A0A2T0X4Y2"/>
<dbReference type="OrthoDB" id="7365442at2"/>
<dbReference type="CDD" id="cd01741">
    <property type="entry name" value="GATase1_1"/>
    <property type="match status" value="1"/>
</dbReference>
<gene>
    <name evidence="2" type="ORF">CLV74_101116</name>
</gene>
<name>A0A2T0X4Y2_9RHOB</name>
<accession>A0A2T0X4Y2</accession>